<name>A0A8H3ICS8_9LECA</name>
<gene>
    <name evidence="2" type="ORF">HETSPECPRED_002718</name>
</gene>
<evidence type="ECO:0000256" key="1">
    <source>
        <dbReference type="SAM" id="MobiDB-lite"/>
    </source>
</evidence>
<reference evidence="2" key="1">
    <citation type="submission" date="2021-03" db="EMBL/GenBank/DDBJ databases">
        <authorList>
            <person name="Tagirdzhanova G."/>
        </authorList>
    </citation>
    <scope>NUCLEOTIDE SEQUENCE</scope>
</reference>
<dbReference type="OrthoDB" id="10637425at2759"/>
<evidence type="ECO:0000313" key="3">
    <source>
        <dbReference type="Proteomes" id="UP000664521"/>
    </source>
</evidence>
<keyword evidence="3" id="KW-1185">Reference proteome</keyword>
<dbReference type="EMBL" id="CAJPDS010000017">
    <property type="protein sequence ID" value="CAF9916000.1"/>
    <property type="molecule type" value="Genomic_DNA"/>
</dbReference>
<accession>A0A8H3ICS8</accession>
<evidence type="ECO:0000313" key="2">
    <source>
        <dbReference type="EMBL" id="CAF9916000.1"/>
    </source>
</evidence>
<feature type="compositionally biased region" description="Basic and acidic residues" evidence="1">
    <location>
        <begin position="346"/>
        <end position="355"/>
    </location>
</feature>
<organism evidence="2 3">
    <name type="scientific">Heterodermia speciosa</name>
    <dbReference type="NCBI Taxonomy" id="116794"/>
    <lineage>
        <taxon>Eukaryota</taxon>
        <taxon>Fungi</taxon>
        <taxon>Dikarya</taxon>
        <taxon>Ascomycota</taxon>
        <taxon>Pezizomycotina</taxon>
        <taxon>Lecanoromycetes</taxon>
        <taxon>OSLEUM clade</taxon>
        <taxon>Lecanoromycetidae</taxon>
        <taxon>Caliciales</taxon>
        <taxon>Physciaceae</taxon>
        <taxon>Heterodermia</taxon>
    </lineage>
</organism>
<proteinExistence type="predicted"/>
<dbReference type="AlphaFoldDB" id="A0A8H3ICS8"/>
<feature type="region of interest" description="Disordered" evidence="1">
    <location>
        <begin position="289"/>
        <end position="355"/>
    </location>
</feature>
<feature type="compositionally biased region" description="Acidic residues" evidence="1">
    <location>
        <begin position="331"/>
        <end position="345"/>
    </location>
</feature>
<protein>
    <submittedName>
        <fullName evidence="2">Uncharacterized protein</fullName>
    </submittedName>
</protein>
<comment type="caution">
    <text evidence="2">The sequence shown here is derived from an EMBL/GenBank/DDBJ whole genome shotgun (WGS) entry which is preliminary data.</text>
</comment>
<sequence>MNHSPLEYSRELIELIESSPTHHFLSWYELLWHSIYDGAIAFWHSIAEAMPPSSITLLKPPMMADSEAARISMDLSPQLPASLALTCDDGDRNLKSFQQKQTITVSGSVVHFATGQVIGISTYTKTIPIYLMKGYFFTNEAYRARLEKVSSPYELQCFHALHTHGLKRLYRHAQKGLEKSRATRKALRKPIPNLQLDGLTPEHVRMILTDWEPQREHKLWHGQFKYLASEGEKKLEKAGRKSRRTRAWIVGVRGLIEECEVRMWKADKEWVIEKRNERPLPRKERRWREGRPGWTGLTPDDIGLAELDNPDPNMNGSDQDEDASNKGRDGSDEDTDEPSEDMAESDGDRSCWGDR</sequence>
<dbReference type="Proteomes" id="UP000664521">
    <property type="component" value="Unassembled WGS sequence"/>
</dbReference>